<proteinExistence type="predicted"/>
<evidence type="ECO:0000313" key="3">
    <source>
        <dbReference type="Proteomes" id="UP000323930"/>
    </source>
</evidence>
<sequence length="100" mass="11446">MAVIKKPTASQWFDIIKINTNKRSKIPIYLPASSKESSLLKSSEIFHFKKIVFIITDAGIVKNNKQVKSKRFVSLKIIAVFIAFFVAIKYAKTITIIWQN</sequence>
<keyword evidence="1" id="KW-1133">Transmembrane helix</keyword>
<dbReference type="AlphaFoldDB" id="A0A5D0IGQ3"/>
<reference evidence="2 3" key="1">
    <citation type="submission" date="2019-08" db="EMBL/GenBank/DDBJ databases">
        <title>Seonamhaeicola sediminis sp. nov., isolated from marine sediment.</title>
        <authorList>
            <person name="Cao W.R."/>
        </authorList>
    </citation>
    <scope>NUCLEOTIDE SEQUENCE [LARGE SCALE GENOMIC DNA]</scope>
    <source>
        <strain evidence="2 3">B011</strain>
    </source>
</reference>
<dbReference type="Proteomes" id="UP000323930">
    <property type="component" value="Unassembled WGS sequence"/>
</dbReference>
<protein>
    <submittedName>
        <fullName evidence="2">Uncharacterized protein</fullName>
    </submittedName>
</protein>
<organism evidence="2 3">
    <name type="scientific">Seonamhaeicola marinus</name>
    <dbReference type="NCBI Taxonomy" id="1912246"/>
    <lineage>
        <taxon>Bacteria</taxon>
        <taxon>Pseudomonadati</taxon>
        <taxon>Bacteroidota</taxon>
        <taxon>Flavobacteriia</taxon>
        <taxon>Flavobacteriales</taxon>
        <taxon>Flavobacteriaceae</taxon>
    </lineage>
</organism>
<gene>
    <name evidence="2" type="ORF">FUA24_07620</name>
</gene>
<name>A0A5D0IGQ3_9FLAO</name>
<comment type="caution">
    <text evidence="2">The sequence shown here is derived from an EMBL/GenBank/DDBJ whole genome shotgun (WGS) entry which is preliminary data.</text>
</comment>
<keyword evidence="1" id="KW-0812">Transmembrane</keyword>
<keyword evidence="3" id="KW-1185">Reference proteome</keyword>
<evidence type="ECO:0000256" key="1">
    <source>
        <dbReference type="SAM" id="Phobius"/>
    </source>
</evidence>
<keyword evidence="1" id="KW-0472">Membrane</keyword>
<accession>A0A5D0IGQ3</accession>
<evidence type="ECO:0000313" key="2">
    <source>
        <dbReference type="EMBL" id="TYA82388.1"/>
    </source>
</evidence>
<feature type="transmembrane region" description="Helical" evidence="1">
    <location>
        <begin position="72"/>
        <end position="91"/>
    </location>
</feature>
<dbReference type="EMBL" id="VSDQ01000443">
    <property type="protein sequence ID" value="TYA82388.1"/>
    <property type="molecule type" value="Genomic_DNA"/>
</dbReference>